<reference evidence="4" key="1">
    <citation type="submission" date="2006-10" db="EMBL/GenBank/DDBJ databases">
        <authorList>
            <person name="Amadeo P."/>
            <person name="Zhao Q."/>
            <person name="Wortman J."/>
            <person name="Fraser-Liggett C."/>
            <person name="Carlton J."/>
        </authorList>
    </citation>
    <scope>NUCLEOTIDE SEQUENCE</scope>
    <source>
        <strain evidence="4">G3</strain>
    </source>
</reference>
<name>A2EJW5_TRIV3</name>
<evidence type="ECO:0000259" key="3">
    <source>
        <dbReference type="Pfam" id="PF02525"/>
    </source>
</evidence>
<dbReference type="InterPro" id="IPR003680">
    <property type="entry name" value="Flavodoxin_fold"/>
</dbReference>
<organism evidence="4 5">
    <name type="scientific">Trichomonas vaginalis (strain ATCC PRA-98 / G3)</name>
    <dbReference type="NCBI Taxonomy" id="412133"/>
    <lineage>
        <taxon>Eukaryota</taxon>
        <taxon>Metamonada</taxon>
        <taxon>Parabasalia</taxon>
        <taxon>Trichomonadida</taxon>
        <taxon>Trichomonadidae</taxon>
        <taxon>Trichomonas</taxon>
    </lineage>
</organism>
<sequence>MSKMHVLILVAHPDPTHKATAFRFADSAKAALEEAGHEVRYVNLMEAGFDVVASMNDFKRVEMDPFEYPANQAIPDNLIDTIKVQQENLKWSTHVLIFAPLWFGRLPACFYSFSERVFSFGFAYDGESPLHQNVLKGRKVAIIVSAGVAPMFFDPKKGNGLDAYLWSAMYGFNYAGFTILRSLGIYGANSPRRKAMQPELQKKINEKLLKLDQWKTVDGERIYSNFINLEQVFPENILKE</sequence>
<dbReference type="PANTHER" id="PTHR10204:SF34">
    <property type="entry name" value="NAD(P)H DEHYDROGENASE [QUINONE] 1 ISOFORM 1"/>
    <property type="match status" value="1"/>
</dbReference>
<proteinExistence type="inferred from homology"/>
<dbReference type="STRING" id="5722.A2EJW5"/>
<comment type="similarity">
    <text evidence="1">Belongs to the NAD(P)H dehydrogenase (quinone) family.</text>
</comment>
<dbReference type="InterPro" id="IPR051545">
    <property type="entry name" value="NAD(P)H_dehydrogenase_qn"/>
</dbReference>
<evidence type="ECO:0000256" key="1">
    <source>
        <dbReference type="ARBA" id="ARBA00006252"/>
    </source>
</evidence>
<dbReference type="InterPro" id="IPR029039">
    <property type="entry name" value="Flavoprotein-like_sf"/>
</dbReference>
<dbReference type="SMR" id="A2EJW5"/>
<dbReference type="GO" id="GO:0003955">
    <property type="term" value="F:NAD(P)H dehydrogenase (quinone) activity"/>
    <property type="evidence" value="ECO:0000318"/>
    <property type="project" value="GO_Central"/>
</dbReference>
<dbReference type="InParanoid" id="A2EJW5"/>
<keyword evidence="5" id="KW-1185">Reference proteome</keyword>
<dbReference type="Gene3D" id="3.40.50.360">
    <property type="match status" value="1"/>
</dbReference>
<dbReference type="GO" id="GO:0005829">
    <property type="term" value="C:cytosol"/>
    <property type="evidence" value="ECO:0000318"/>
    <property type="project" value="GO_Central"/>
</dbReference>
<dbReference type="VEuPathDB" id="TrichDB:TVAG_311580"/>
<feature type="domain" description="Flavodoxin-like fold" evidence="3">
    <location>
        <begin position="4"/>
        <end position="206"/>
    </location>
</feature>
<dbReference type="EMBL" id="DS113409">
    <property type="protein sequence ID" value="EAY07033.1"/>
    <property type="molecule type" value="Genomic_DNA"/>
</dbReference>
<accession>A2EJW5</accession>
<dbReference type="Proteomes" id="UP000001542">
    <property type="component" value="Unassembled WGS sequence"/>
</dbReference>
<dbReference type="Pfam" id="PF02525">
    <property type="entry name" value="Flavodoxin_2"/>
    <property type="match status" value="1"/>
</dbReference>
<keyword evidence="2" id="KW-0560">Oxidoreductase</keyword>
<evidence type="ECO:0000313" key="5">
    <source>
        <dbReference type="Proteomes" id="UP000001542"/>
    </source>
</evidence>
<dbReference type="OrthoDB" id="26889at2759"/>
<evidence type="ECO:0000256" key="2">
    <source>
        <dbReference type="ARBA" id="ARBA00023002"/>
    </source>
</evidence>
<dbReference type="SUPFAM" id="SSF52218">
    <property type="entry name" value="Flavoproteins"/>
    <property type="match status" value="1"/>
</dbReference>
<protein>
    <submittedName>
        <fullName evidence="4">Flavodoxin-like fold family protein</fullName>
    </submittedName>
</protein>
<gene>
    <name evidence="4" type="ORF">TVAG_311580</name>
</gene>
<dbReference type="KEGG" id="tva:4764915"/>
<reference evidence="4" key="2">
    <citation type="journal article" date="2007" name="Science">
        <title>Draft genome sequence of the sexually transmitted pathogen Trichomonas vaginalis.</title>
        <authorList>
            <person name="Carlton J.M."/>
            <person name="Hirt R.P."/>
            <person name="Silva J.C."/>
            <person name="Delcher A.L."/>
            <person name="Schatz M."/>
            <person name="Zhao Q."/>
            <person name="Wortman J.R."/>
            <person name="Bidwell S.L."/>
            <person name="Alsmark U.C.M."/>
            <person name="Besteiro S."/>
            <person name="Sicheritz-Ponten T."/>
            <person name="Noel C.J."/>
            <person name="Dacks J.B."/>
            <person name="Foster P.G."/>
            <person name="Simillion C."/>
            <person name="Van de Peer Y."/>
            <person name="Miranda-Saavedra D."/>
            <person name="Barton G.J."/>
            <person name="Westrop G.D."/>
            <person name="Mueller S."/>
            <person name="Dessi D."/>
            <person name="Fiori P.L."/>
            <person name="Ren Q."/>
            <person name="Paulsen I."/>
            <person name="Zhang H."/>
            <person name="Bastida-Corcuera F.D."/>
            <person name="Simoes-Barbosa A."/>
            <person name="Brown M.T."/>
            <person name="Hayes R.D."/>
            <person name="Mukherjee M."/>
            <person name="Okumura C.Y."/>
            <person name="Schneider R."/>
            <person name="Smith A.J."/>
            <person name="Vanacova S."/>
            <person name="Villalvazo M."/>
            <person name="Haas B.J."/>
            <person name="Pertea M."/>
            <person name="Feldblyum T.V."/>
            <person name="Utterback T.R."/>
            <person name="Shu C.L."/>
            <person name="Osoegawa K."/>
            <person name="de Jong P.J."/>
            <person name="Hrdy I."/>
            <person name="Horvathova L."/>
            <person name="Zubacova Z."/>
            <person name="Dolezal P."/>
            <person name="Malik S.B."/>
            <person name="Logsdon J.M. Jr."/>
            <person name="Henze K."/>
            <person name="Gupta A."/>
            <person name="Wang C.C."/>
            <person name="Dunne R.L."/>
            <person name="Upcroft J.A."/>
            <person name="Upcroft P."/>
            <person name="White O."/>
            <person name="Salzberg S.L."/>
            <person name="Tang P."/>
            <person name="Chiu C.-H."/>
            <person name="Lee Y.-S."/>
            <person name="Embley T.M."/>
            <person name="Coombs G.H."/>
            <person name="Mottram J.C."/>
            <person name="Tachezy J."/>
            <person name="Fraser-Liggett C.M."/>
            <person name="Johnson P.J."/>
        </authorList>
    </citation>
    <scope>NUCLEOTIDE SEQUENCE [LARGE SCALE GENOMIC DNA]</scope>
    <source>
        <strain evidence="4">G3</strain>
    </source>
</reference>
<evidence type="ECO:0000313" key="4">
    <source>
        <dbReference type="EMBL" id="EAY07033.1"/>
    </source>
</evidence>
<dbReference type="PANTHER" id="PTHR10204">
    <property type="entry name" value="NAD P H OXIDOREDUCTASE-RELATED"/>
    <property type="match status" value="1"/>
</dbReference>
<dbReference type="VEuPathDB" id="TrichDB:TVAGG3_0325090"/>
<dbReference type="RefSeq" id="XP_001319256.1">
    <property type="nucleotide sequence ID" value="XM_001319221.1"/>
</dbReference>
<dbReference type="AlphaFoldDB" id="A2EJW5"/>